<comment type="similarity">
    <text evidence="1">Belongs to the peptidase C48 family.</text>
</comment>
<accession>A0A5A7Q968</accession>
<dbReference type="InterPro" id="IPR038765">
    <property type="entry name" value="Papain-like_cys_pep_sf"/>
</dbReference>
<dbReference type="GO" id="GO:0006508">
    <property type="term" value="P:proteolysis"/>
    <property type="evidence" value="ECO:0007669"/>
    <property type="project" value="UniProtKB-KW"/>
</dbReference>
<evidence type="ECO:0000256" key="1">
    <source>
        <dbReference type="ARBA" id="ARBA00005234"/>
    </source>
</evidence>
<feature type="compositionally biased region" description="Polar residues" evidence="4">
    <location>
        <begin position="332"/>
        <end position="346"/>
    </location>
</feature>
<feature type="domain" description="Ubiquitin-like protease family profile" evidence="5">
    <location>
        <begin position="507"/>
        <end position="697"/>
    </location>
</feature>
<feature type="compositionally biased region" description="Basic and acidic residues" evidence="4">
    <location>
        <begin position="366"/>
        <end position="377"/>
    </location>
</feature>
<name>A0A5A7Q968_STRAF</name>
<dbReference type="Pfam" id="PF02902">
    <property type="entry name" value="Peptidase_C48"/>
    <property type="match status" value="1"/>
</dbReference>
<feature type="region of interest" description="Disordered" evidence="4">
    <location>
        <begin position="225"/>
        <end position="275"/>
    </location>
</feature>
<dbReference type="AlphaFoldDB" id="A0A5A7Q968"/>
<evidence type="ECO:0000313" key="6">
    <source>
        <dbReference type="EMBL" id="GER41466.1"/>
    </source>
</evidence>
<reference evidence="7" key="1">
    <citation type="journal article" date="2019" name="Curr. Biol.">
        <title>Genome Sequence of Striga asiatica Provides Insight into the Evolution of Plant Parasitism.</title>
        <authorList>
            <person name="Yoshida S."/>
            <person name="Kim S."/>
            <person name="Wafula E.K."/>
            <person name="Tanskanen J."/>
            <person name="Kim Y.M."/>
            <person name="Honaas L."/>
            <person name="Yang Z."/>
            <person name="Spallek T."/>
            <person name="Conn C.E."/>
            <person name="Ichihashi Y."/>
            <person name="Cheong K."/>
            <person name="Cui S."/>
            <person name="Der J.P."/>
            <person name="Gundlach H."/>
            <person name="Jiao Y."/>
            <person name="Hori C."/>
            <person name="Ishida J.K."/>
            <person name="Kasahara H."/>
            <person name="Kiba T."/>
            <person name="Kim M.S."/>
            <person name="Koo N."/>
            <person name="Laohavisit A."/>
            <person name="Lee Y.H."/>
            <person name="Lumba S."/>
            <person name="McCourt P."/>
            <person name="Mortimer J.C."/>
            <person name="Mutuku J.M."/>
            <person name="Nomura T."/>
            <person name="Sasaki-Sekimoto Y."/>
            <person name="Seto Y."/>
            <person name="Wang Y."/>
            <person name="Wakatake T."/>
            <person name="Sakakibara H."/>
            <person name="Demura T."/>
            <person name="Yamaguchi S."/>
            <person name="Yoneyama K."/>
            <person name="Manabe R.I."/>
            <person name="Nelson D.C."/>
            <person name="Schulman A.H."/>
            <person name="Timko M.P."/>
            <person name="dePamphilis C.W."/>
            <person name="Choi D."/>
            <person name="Shirasu K."/>
        </authorList>
    </citation>
    <scope>NUCLEOTIDE SEQUENCE [LARGE SCALE GENOMIC DNA]</scope>
    <source>
        <strain evidence="7">cv. UVA1</strain>
    </source>
</reference>
<gene>
    <name evidence="6" type="ORF">STAS_18183</name>
</gene>
<sequence>MELAYDIPSSCSGVVTNRCDLKVANHVLEKLDDAHKALFVQSCFRPLVHIPNLKLASQIIHHLLQRTLKSSENEKDAVWFKFGEKKARFGLQEFSLVTGLKIVHDVDSYEVPERSSSLLHLFKGKRGKLTKKELLKKFDDLVKKKGDADLIYKLGLLTVWAFEALPELGKKFAETCGVGGSHPRILSWKMTKQWRSEQLSTFFNTSEVKVRRTLQPSRDEVQSSYLKEFRIVPEDEEEEEEGGEEEEEENEDEDDEEEEEEKNDASQSDPPQQQVFGAEEISAIVKEVVKDEMRLFSEQMEMKMDKFSERMDVKMDKFFERIKDLVFQSKDSPSTRATYDGTNVDTETARTVDGVEDTINSPSPMPEKEKVGVNDDVGLEMRAKDKVVLVEDKFSEKAVSPKKNEHGLDTGVVTDPSSTMFQERHLEIEETDEDDAPESPKGRGHRKKRKAAILLTPWRNPGKRQKISNVTEYDPHRTLDEAKLEDLRQWLANSPESDEIDVAWGKGSAGKKFFNDILDDKWLCSEHVDAALFHMRGRAIEYPLLFRQDCVMLDPHFVSYIRMFFKDASKVESFDRTNFPKALVKYAEGKLPTHARPWTSCTKLYVPFCNVNNDHWVALDIDLSKRCIDAYDSSTSVMRKRQFETELEPIRVVIPLLMRMLNATYSAEKFDLKRLPCPSQANGFDCGMFTIKFIEFLHAGKDVKGVEQKMIPSWRLTRRQPCRNKSCRKEGVSLPVGNRWCCRRRLEMKGTIFSSG</sequence>
<feature type="compositionally biased region" description="Polar residues" evidence="4">
    <location>
        <begin position="265"/>
        <end position="275"/>
    </location>
</feature>
<dbReference type="InterPro" id="IPR003653">
    <property type="entry name" value="Peptidase_C48_C"/>
</dbReference>
<dbReference type="PROSITE" id="PS50600">
    <property type="entry name" value="ULP_PROTEASE"/>
    <property type="match status" value="1"/>
</dbReference>
<comment type="caution">
    <text evidence="6">The sequence shown here is derived from an EMBL/GenBank/DDBJ whole genome shotgun (WGS) entry which is preliminary data.</text>
</comment>
<dbReference type="PANTHER" id="PTHR48449">
    <property type="entry name" value="DUF1985 DOMAIN-CONTAINING PROTEIN"/>
    <property type="match status" value="1"/>
</dbReference>
<evidence type="ECO:0000259" key="5">
    <source>
        <dbReference type="PROSITE" id="PS50600"/>
    </source>
</evidence>
<protein>
    <submittedName>
        <fullName evidence="6">Ulp1 protease family protein</fullName>
    </submittedName>
</protein>
<dbReference type="GO" id="GO:0008234">
    <property type="term" value="F:cysteine-type peptidase activity"/>
    <property type="evidence" value="ECO:0007669"/>
    <property type="project" value="InterPro"/>
</dbReference>
<evidence type="ECO:0000256" key="3">
    <source>
        <dbReference type="ARBA" id="ARBA00022801"/>
    </source>
</evidence>
<dbReference type="Gene3D" id="3.40.395.10">
    <property type="entry name" value="Adenoviral Proteinase, Chain A"/>
    <property type="match status" value="1"/>
</dbReference>
<evidence type="ECO:0000256" key="4">
    <source>
        <dbReference type="SAM" id="MobiDB-lite"/>
    </source>
</evidence>
<organism evidence="6 7">
    <name type="scientific">Striga asiatica</name>
    <name type="common">Asiatic witchweed</name>
    <name type="synonym">Buchnera asiatica</name>
    <dbReference type="NCBI Taxonomy" id="4170"/>
    <lineage>
        <taxon>Eukaryota</taxon>
        <taxon>Viridiplantae</taxon>
        <taxon>Streptophyta</taxon>
        <taxon>Embryophyta</taxon>
        <taxon>Tracheophyta</taxon>
        <taxon>Spermatophyta</taxon>
        <taxon>Magnoliopsida</taxon>
        <taxon>eudicotyledons</taxon>
        <taxon>Gunneridae</taxon>
        <taxon>Pentapetalae</taxon>
        <taxon>asterids</taxon>
        <taxon>lamiids</taxon>
        <taxon>Lamiales</taxon>
        <taxon>Orobanchaceae</taxon>
        <taxon>Buchnereae</taxon>
        <taxon>Striga</taxon>
    </lineage>
</organism>
<evidence type="ECO:0000313" key="7">
    <source>
        <dbReference type="Proteomes" id="UP000325081"/>
    </source>
</evidence>
<dbReference type="SUPFAM" id="SSF54001">
    <property type="entry name" value="Cysteine proteinases"/>
    <property type="match status" value="1"/>
</dbReference>
<evidence type="ECO:0000256" key="2">
    <source>
        <dbReference type="ARBA" id="ARBA00022670"/>
    </source>
</evidence>
<keyword evidence="3" id="KW-0378">Hydrolase</keyword>
<keyword evidence="7" id="KW-1185">Reference proteome</keyword>
<feature type="region of interest" description="Disordered" evidence="4">
    <location>
        <begin position="332"/>
        <end position="377"/>
    </location>
</feature>
<keyword evidence="2 6" id="KW-0645">Protease</keyword>
<feature type="region of interest" description="Disordered" evidence="4">
    <location>
        <begin position="396"/>
        <end position="449"/>
    </location>
</feature>
<feature type="compositionally biased region" description="Acidic residues" evidence="4">
    <location>
        <begin position="234"/>
        <end position="262"/>
    </location>
</feature>
<dbReference type="OrthoDB" id="1680482at2759"/>
<dbReference type="PANTHER" id="PTHR48449:SF1">
    <property type="entry name" value="DUF1985 DOMAIN-CONTAINING PROTEIN"/>
    <property type="match status" value="1"/>
</dbReference>
<feature type="non-terminal residue" evidence="6">
    <location>
        <position position="756"/>
    </location>
</feature>
<dbReference type="EMBL" id="BKCP01006117">
    <property type="protein sequence ID" value="GER41466.1"/>
    <property type="molecule type" value="Genomic_DNA"/>
</dbReference>
<proteinExistence type="inferred from homology"/>
<dbReference type="Proteomes" id="UP000325081">
    <property type="component" value="Unassembled WGS sequence"/>
</dbReference>